<dbReference type="InterPro" id="IPR036621">
    <property type="entry name" value="Anticodon-bd_dom_sf"/>
</dbReference>
<reference evidence="15 16" key="1">
    <citation type="journal article" date="2009" name="Stand. Genomic Sci.">
        <title>Complete genome sequence of Beutenbergia cavernae type strain (HKI 0122).</title>
        <authorList>
            <person name="Land M."/>
            <person name="Pukall R."/>
            <person name="Abt B."/>
            <person name="Goker M."/>
            <person name="Rohde M."/>
            <person name="Glavina Del Rio T."/>
            <person name="Tice H."/>
            <person name="Copeland A."/>
            <person name="Cheng J.F."/>
            <person name="Lucas S."/>
            <person name="Chen F."/>
            <person name="Nolan M."/>
            <person name="Bruce D."/>
            <person name="Goodwin L."/>
            <person name="Pitluck S."/>
            <person name="Ivanova N."/>
            <person name="Mavromatis K."/>
            <person name="Ovchinnikova G."/>
            <person name="Pati A."/>
            <person name="Chen A."/>
            <person name="Palaniappan K."/>
            <person name="Hauser L."/>
            <person name="Chang Y.J."/>
            <person name="Jefferies C.C."/>
            <person name="Saunders E."/>
            <person name="Brettin T."/>
            <person name="Detter J.C."/>
            <person name="Han C."/>
            <person name="Chain P."/>
            <person name="Bristow J."/>
            <person name="Eisen J.A."/>
            <person name="Markowitz V."/>
            <person name="Hugenholtz P."/>
            <person name="Kyrpides N.C."/>
            <person name="Klenk H.P."/>
            <person name="Lapidus A."/>
        </authorList>
    </citation>
    <scope>NUCLEOTIDE SEQUENCE [LARGE SCALE GENOMIC DNA]</scope>
    <source>
        <strain evidence="16">ATCC BAA-8 / DSM 12333 / NBRC 16432</strain>
    </source>
</reference>
<evidence type="ECO:0000259" key="14">
    <source>
        <dbReference type="PROSITE" id="PS50862"/>
    </source>
</evidence>
<dbReference type="Pfam" id="PF03129">
    <property type="entry name" value="HGTP_anticodon"/>
    <property type="match status" value="1"/>
</dbReference>
<dbReference type="InterPro" id="IPR004154">
    <property type="entry name" value="Anticodon-bd"/>
</dbReference>
<dbReference type="PANTHER" id="PTHR11476:SF7">
    <property type="entry name" value="HISTIDINE--TRNA LIGASE"/>
    <property type="match status" value="1"/>
</dbReference>
<keyword evidence="7" id="KW-0067">ATP-binding</keyword>
<evidence type="ECO:0000256" key="11">
    <source>
        <dbReference type="NCBIfam" id="TIGR00442"/>
    </source>
</evidence>
<keyword evidence="15" id="KW-0436">Ligase</keyword>
<evidence type="ECO:0000256" key="3">
    <source>
        <dbReference type="ARBA" id="ARBA00012815"/>
    </source>
</evidence>
<comment type="subunit">
    <text evidence="2">Homodimer.</text>
</comment>
<evidence type="ECO:0000256" key="9">
    <source>
        <dbReference type="ARBA" id="ARBA00023146"/>
    </source>
</evidence>
<dbReference type="HOGENOM" id="CLU_025113_3_0_11"/>
<protein>
    <recommendedName>
        <fullName evidence="4 11">Histidine--tRNA ligase</fullName>
        <ecNumber evidence="3 11">6.1.1.21</ecNumber>
    </recommendedName>
</protein>
<dbReference type="SUPFAM" id="SSF52954">
    <property type="entry name" value="Class II aaRS ABD-related"/>
    <property type="match status" value="1"/>
</dbReference>
<evidence type="ECO:0000313" key="15">
    <source>
        <dbReference type="EMBL" id="ACQ80258.1"/>
    </source>
</evidence>
<evidence type="ECO:0000256" key="5">
    <source>
        <dbReference type="ARBA" id="ARBA00022490"/>
    </source>
</evidence>
<feature type="binding site" evidence="12">
    <location>
        <position position="132"/>
    </location>
    <ligand>
        <name>L-histidine</name>
        <dbReference type="ChEBI" id="CHEBI:57595"/>
    </ligand>
</feature>
<organism evidence="15 16">
    <name type="scientific">Beutenbergia cavernae (strain ATCC BAA-8 / DSM 12333 / CCUG 43141 / JCM 11478 / NBRC 16432 / NCIMB 13614 / HKI 0122)</name>
    <dbReference type="NCBI Taxonomy" id="471853"/>
    <lineage>
        <taxon>Bacteria</taxon>
        <taxon>Bacillati</taxon>
        <taxon>Actinomycetota</taxon>
        <taxon>Actinomycetes</taxon>
        <taxon>Micrococcales</taxon>
        <taxon>Beutenbergiaceae</taxon>
        <taxon>Beutenbergia</taxon>
    </lineage>
</organism>
<dbReference type="GO" id="GO:0005524">
    <property type="term" value="F:ATP binding"/>
    <property type="evidence" value="ECO:0007669"/>
    <property type="project" value="UniProtKB-KW"/>
</dbReference>
<name>C5C5R7_BEUC1</name>
<evidence type="ECO:0000256" key="1">
    <source>
        <dbReference type="ARBA" id="ARBA00008226"/>
    </source>
</evidence>
<dbReference type="GO" id="GO:0006427">
    <property type="term" value="P:histidyl-tRNA aminoacylation"/>
    <property type="evidence" value="ECO:0007669"/>
    <property type="project" value="UniProtKB-UniRule"/>
</dbReference>
<evidence type="ECO:0000256" key="12">
    <source>
        <dbReference type="PIRSR" id="PIRSR001549-1"/>
    </source>
</evidence>
<keyword evidence="9 15" id="KW-0030">Aminoacyl-tRNA synthetase</keyword>
<dbReference type="STRING" id="471853.Bcav_2003"/>
<keyword evidence="8" id="KW-0648">Protein biosynthesis</keyword>
<dbReference type="GO" id="GO:0005737">
    <property type="term" value="C:cytoplasm"/>
    <property type="evidence" value="ECO:0007669"/>
    <property type="project" value="UniProtKB-UniRule"/>
</dbReference>
<dbReference type="SUPFAM" id="SSF55681">
    <property type="entry name" value="Class II aaRS and biotin synthetases"/>
    <property type="match status" value="1"/>
</dbReference>
<dbReference type="CDD" id="cd00773">
    <property type="entry name" value="HisRS-like_core"/>
    <property type="match status" value="1"/>
</dbReference>
<sequence>MARPTPLSGFPEWLPQQRVVEQQILDSFRRTFELHGFAGIQTRSVEPLTELLRKGDTSKEVYVLGRLQGEGEPTESARLGLHFDLTVPLARYVLENAGKLDFPFKRYQIQPAWRGERPQEGRFREFWQADLDVVGDGDLPYHYEVELPLVAAEALGELRRFGVPPVRVLVNNRKVAEGFYRGIGLEAVDEVLRIIDKLGKVGPQVVAQMLAEEAGASPAQAAACLELAAISGSDDGVIDAVRALAQTHGASSDLLDVGLAELGALVTAAARRAPGVVVADLAIARGLDYYTGSVYETVLVGHEDLGSICSGGRYDTLASDGAHTYPGVGLSIGVSRLVSRLISADLVRATRKVPTAVLVAVANEEARATSDAVAAALRLRGIPADVAPTAAKFGKQIRHADRRGIPFVWFPGDDGAPDQVKDIRSGDQVDAEAASWEPPPEDVLPRVEAT</sequence>
<dbReference type="PROSITE" id="PS50862">
    <property type="entry name" value="AA_TRNA_LIGASE_II"/>
    <property type="match status" value="1"/>
</dbReference>
<dbReference type="Pfam" id="PF13393">
    <property type="entry name" value="tRNA-synt_His"/>
    <property type="match status" value="1"/>
</dbReference>
<evidence type="ECO:0000256" key="2">
    <source>
        <dbReference type="ARBA" id="ARBA00011738"/>
    </source>
</evidence>
<evidence type="ECO:0000256" key="4">
    <source>
        <dbReference type="ARBA" id="ARBA00017399"/>
    </source>
</evidence>
<feature type="domain" description="Aminoacyl-transfer RNA synthetases class-II family profile" evidence="14">
    <location>
        <begin position="20"/>
        <end position="354"/>
    </location>
</feature>
<dbReference type="KEGG" id="bcv:Bcav_2003"/>
<dbReference type="Proteomes" id="UP000007962">
    <property type="component" value="Chromosome"/>
</dbReference>
<dbReference type="PANTHER" id="PTHR11476">
    <property type="entry name" value="HISTIDYL-TRNA SYNTHETASE"/>
    <property type="match status" value="1"/>
</dbReference>
<evidence type="ECO:0000256" key="7">
    <source>
        <dbReference type="ARBA" id="ARBA00022840"/>
    </source>
</evidence>
<dbReference type="eggNOG" id="COG0124">
    <property type="taxonomic scope" value="Bacteria"/>
</dbReference>
<evidence type="ECO:0000313" key="16">
    <source>
        <dbReference type="Proteomes" id="UP000007962"/>
    </source>
</evidence>
<dbReference type="EC" id="6.1.1.21" evidence="3 11"/>
<dbReference type="InterPro" id="IPR041715">
    <property type="entry name" value="HisRS-like_core"/>
</dbReference>
<dbReference type="GO" id="GO:0004821">
    <property type="term" value="F:histidine-tRNA ligase activity"/>
    <property type="evidence" value="ECO:0007669"/>
    <property type="project" value="UniProtKB-UniRule"/>
</dbReference>
<dbReference type="InterPro" id="IPR045864">
    <property type="entry name" value="aa-tRNA-synth_II/BPL/LPL"/>
</dbReference>
<dbReference type="Gene3D" id="3.40.50.800">
    <property type="entry name" value="Anticodon-binding domain"/>
    <property type="match status" value="1"/>
</dbReference>
<comment type="similarity">
    <text evidence="1">Belongs to the class-II aminoacyl-tRNA synthetase family.</text>
</comment>
<dbReference type="AlphaFoldDB" id="C5C5R7"/>
<gene>
    <name evidence="15" type="ordered locus">Bcav_2003</name>
</gene>
<accession>C5C5R7</accession>
<proteinExistence type="inferred from homology"/>
<evidence type="ECO:0000256" key="10">
    <source>
        <dbReference type="ARBA" id="ARBA00047639"/>
    </source>
</evidence>
<feature type="binding site" evidence="12">
    <location>
        <position position="114"/>
    </location>
    <ligand>
        <name>L-histidine</name>
        <dbReference type="ChEBI" id="CHEBI:57595"/>
    </ligand>
</feature>
<dbReference type="NCBIfam" id="TIGR00442">
    <property type="entry name" value="hisS"/>
    <property type="match status" value="1"/>
</dbReference>
<dbReference type="InterPro" id="IPR006195">
    <property type="entry name" value="aa-tRNA-synth_II"/>
</dbReference>
<evidence type="ECO:0000256" key="6">
    <source>
        <dbReference type="ARBA" id="ARBA00022741"/>
    </source>
</evidence>
<dbReference type="EMBL" id="CP001618">
    <property type="protein sequence ID" value="ACQ80258.1"/>
    <property type="molecule type" value="Genomic_DNA"/>
</dbReference>
<feature type="binding site" evidence="12">
    <location>
        <position position="285"/>
    </location>
    <ligand>
        <name>L-histidine</name>
        <dbReference type="ChEBI" id="CHEBI:57595"/>
    </ligand>
</feature>
<keyword evidence="16" id="KW-1185">Reference proteome</keyword>
<feature type="region of interest" description="Disordered" evidence="13">
    <location>
        <begin position="412"/>
        <end position="450"/>
    </location>
</feature>
<feature type="binding site" evidence="12">
    <location>
        <begin position="84"/>
        <end position="86"/>
    </location>
    <ligand>
        <name>L-histidine</name>
        <dbReference type="ChEBI" id="CHEBI:57595"/>
    </ligand>
</feature>
<dbReference type="InterPro" id="IPR015807">
    <property type="entry name" value="His-tRNA-ligase"/>
</dbReference>
<dbReference type="OrthoDB" id="9800814at2"/>
<dbReference type="Gene3D" id="3.30.930.10">
    <property type="entry name" value="Bira Bifunctional Protein, Domain 2"/>
    <property type="match status" value="1"/>
</dbReference>
<evidence type="ECO:0000256" key="13">
    <source>
        <dbReference type="SAM" id="MobiDB-lite"/>
    </source>
</evidence>
<comment type="catalytic activity">
    <reaction evidence="10">
        <text>tRNA(His) + L-histidine + ATP = L-histidyl-tRNA(His) + AMP + diphosphate + H(+)</text>
        <dbReference type="Rhea" id="RHEA:17313"/>
        <dbReference type="Rhea" id="RHEA-COMP:9665"/>
        <dbReference type="Rhea" id="RHEA-COMP:9689"/>
        <dbReference type="ChEBI" id="CHEBI:15378"/>
        <dbReference type="ChEBI" id="CHEBI:30616"/>
        <dbReference type="ChEBI" id="CHEBI:33019"/>
        <dbReference type="ChEBI" id="CHEBI:57595"/>
        <dbReference type="ChEBI" id="CHEBI:78442"/>
        <dbReference type="ChEBI" id="CHEBI:78527"/>
        <dbReference type="ChEBI" id="CHEBI:456215"/>
        <dbReference type="EC" id="6.1.1.21"/>
    </reaction>
</comment>
<feature type="binding site" evidence="12">
    <location>
        <begin position="289"/>
        <end position="290"/>
    </location>
    <ligand>
        <name>L-histidine</name>
        <dbReference type="ChEBI" id="CHEBI:57595"/>
    </ligand>
</feature>
<dbReference type="PIRSF" id="PIRSF001549">
    <property type="entry name" value="His-tRNA_synth"/>
    <property type="match status" value="1"/>
</dbReference>
<dbReference type="RefSeq" id="WP_015882498.1">
    <property type="nucleotide sequence ID" value="NC_012669.1"/>
</dbReference>
<keyword evidence="5" id="KW-0963">Cytoplasm</keyword>
<evidence type="ECO:0000256" key="8">
    <source>
        <dbReference type="ARBA" id="ARBA00022917"/>
    </source>
</evidence>
<feature type="binding site" evidence="12">
    <location>
        <position position="128"/>
    </location>
    <ligand>
        <name>L-histidine</name>
        <dbReference type="ChEBI" id="CHEBI:57595"/>
    </ligand>
</feature>
<keyword evidence="6" id="KW-0547">Nucleotide-binding</keyword>
<dbReference type="InterPro" id="IPR004516">
    <property type="entry name" value="HisRS/HisZ"/>
</dbReference>